<dbReference type="Gene3D" id="3.30.420.10">
    <property type="entry name" value="Ribonuclease H-like superfamily/Ribonuclease H"/>
    <property type="match status" value="1"/>
</dbReference>
<dbReference type="InterPro" id="IPR013103">
    <property type="entry name" value="RVT_2"/>
</dbReference>
<dbReference type="GO" id="GO:0003676">
    <property type="term" value="F:nucleic acid binding"/>
    <property type="evidence" value="ECO:0007669"/>
    <property type="project" value="InterPro"/>
</dbReference>
<dbReference type="InterPro" id="IPR025724">
    <property type="entry name" value="GAG-pre-integrase_dom"/>
</dbReference>
<sequence length="938" mass="106582">MIGLAKKSQGLYCLSSANSIESHLSSNKCNVSHASPTVINKTISDVNHPECSSLIWHLRLGHVSNTVLKELSHQYKEIPFTSFDNCDVCHFSRQKRLPYPNSTNKSQRFFEKIHVDIWGPLSTTSIDGFRYFLTIVDDFSRFTWIHTLKHKSEVKSLLIPFILLIQNQFDCHLKQLRSDNGKEFLLHDFYQLHGIQHETSCVECPQQNSIVERKHQHILNTTRALIFQAKLPHNFWSFAARHATHVINRLPTPTLHQKSPFEVIYHSKPDLHSLKPFGCLAYSSTLSSGRSKLDSRANKCIFLGFKTGTKGYILYDIHHNNVFLSRNVTFCENDFPFHSFNTDVTYDYNFEPTPSVPSESFTSNSNSTDLSITHNTRTRKPPGYLSSYYCGTSRSSTPTPYKLESYLDFSKCSKGHTAFCHNISTHTEPTSFKQASQHECWRLAMANELKALQDNQTWSLVRLPKGKQTVGCKWVYKVKFKSDGTIERYKARLVAKGFTQTEGVDFFETYSPVAKLTTLRILISIASTNNWYIQQLDIDNAFLHGTLCEEVYMKPPPGLLPSKSDLVCKLHKSLYGLKQASRQWNQKLTSALTTIGYHHSSADYSLFIKKSDSKFTFILIYVDDIVITGNDLDEITTVKTYLNTQFHIKDLGHLKYFLGLEVARSKKGIVINQRKYCLELIDEFGLAGCKPVSTPIDPSQKLTPESGTPLQNPTSFRRLIGRLIYLTNTRPDISFAVQHLSQFVSNPRDTHLNAALRILKYLKSSPGLGLFYPSSNTFNIQAFSDSDWATCPTTRKSITGFCVFLGASLISWKSKKQSTVSRSSSEAEYRSLASLSCELQWLQFLLTDLGIPLKLPFCVYSDSQSAIQLAKNPSFHERTKHVEVDCHFIRIKVDQGLIKLFFVPSANQVADSFTKALYPSTFQNIISKLGLHSIYDPA</sequence>
<dbReference type="EMBL" id="CAMAPF010000072">
    <property type="protein sequence ID" value="CAH9092150.1"/>
    <property type="molecule type" value="Genomic_DNA"/>
</dbReference>
<feature type="region of interest" description="Disordered" evidence="1">
    <location>
        <begin position="357"/>
        <end position="379"/>
    </location>
</feature>
<dbReference type="AlphaFoldDB" id="A0AAV0D3H4"/>
<keyword evidence="4" id="KW-1185">Reference proteome</keyword>
<dbReference type="PROSITE" id="PS50994">
    <property type="entry name" value="INTEGRASE"/>
    <property type="match status" value="1"/>
</dbReference>
<evidence type="ECO:0000256" key="1">
    <source>
        <dbReference type="SAM" id="MobiDB-lite"/>
    </source>
</evidence>
<dbReference type="PANTHER" id="PTHR11439:SF470">
    <property type="entry name" value="CYSTEINE-RICH RLK (RECEPTOR-LIKE PROTEIN KINASE) 8"/>
    <property type="match status" value="1"/>
</dbReference>
<dbReference type="Pfam" id="PF25597">
    <property type="entry name" value="SH3_retrovirus"/>
    <property type="match status" value="1"/>
</dbReference>
<organism evidence="3 4">
    <name type="scientific">Cuscuta epithymum</name>
    <dbReference type="NCBI Taxonomy" id="186058"/>
    <lineage>
        <taxon>Eukaryota</taxon>
        <taxon>Viridiplantae</taxon>
        <taxon>Streptophyta</taxon>
        <taxon>Embryophyta</taxon>
        <taxon>Tracheophyta</taxon>
        <taxon>Spermatophyta</taxon>
        <taxon>Magnoliopsida</taxon>
        <taxon>eudicotyledons</taxon>
        <taxon>Gunneridae</taxon>
        <taxon>Pentapetalae</taxon>
        <taxon>asterids</taxon>
        <taxon>lamiids</taxon>
        <taxon>Solanales</taxon>
        <taxon>Convolvulaceae</taxon>
        <taxon>Cuscuteae</taxon>
        <taxon>Cuscuta</taxon>
        <taxon>Cuscuta subgen. Cuscuta</taxon>
    </lineage>
</organism>
<dbReference type="InterPro" id="IPR057670">
    <property type="entry name" value="SH3_retrovirus"/>
</dbReference>
<evidence type="ECO:0000313" key="3">
    <source>
        <dbReference type="EMBL" id="CAH9092150.1"/>
    </source>
</evidence>
<dbReference type="CDD" id="cd09272">
    <property type="entry name" value="RNase_HI_RT_Ty1"/>
    <property type="match status" value="1"/>
</dbReference>
<dbReference type="SUPFAM" id="SSF53098">
    <property type="entry name" value="Ribonuclease H-like"/>
    <property type="match status" value="1"/>
</dbReference>
<comment type="caution">
    <text evidence="3">The sequence shown here is derived from an EMBL/GenBank/DDBJ whole genome shotgun (WGS) entry which is preliminary data.</text>
</comment>
<dbReference type="InterPro" id="IPR036397">
    <property type="entry name" value="RNaseH_sf"/>
</dbReference>
<accession>A0AAV0D3H4</accession>
<dbReference type="Pfam" id="PF00665">
    <property type="entry name" value="rve"/>
    <property type="match status" value="1"/>
</dbReference>
<proteinExistence type="predicted"/>
<dbReference type="Proteomes" id="UP001152523">
    <property type="component" value="Unassembled WGS sequence"/>
</dbReference>
<dbReference type="Pfam" id="PF07727">
    <property type="entry name" value="RVT_2"/>
    <property type="match status" value="1"/>
</dbReference>
<dbReference type="InterPro" id="IPR043502">
    <property type="entry name" value="DNA/RNA_pol_sf"/>
</dbReference>
<dbReference type="SUPFAM" id="SSF56672">
    <property type="entry name" value="DNA/RNA polymerases"/>
    <property type="match status" value="1"/>
</dbReference>
<dbReference type="PANTHER" id="PTHR11439">
    <property type="entry name" value="GAG-POL-RELATED RETROTRANSPOSON"/>
    <property type="match status" value="1"/>
</dbReference>
<evidence type="ECO:0000313" key="4">
    <source>
        <dbReference type="Proteomes" id="UP001152523"/>
    </source>
</evidence>
<dbReference type="GO" id="GO:0015074">
    <property type="term" value="P:DNA integration"/>
    <property type="evidence" value="ECO:0007669"/>
    <property type="project" value="InterPro"/>
</dbReference>
<feature type="compositionally biased region" description="Polar residues" evidence="1">
    <location>
        <begin position="357"/>
        <end position="375"/>
    </location>
</feature>
<dbReference type="Pfam" id="PF13976">
    <property type="entry name" value="gag_pre-integrs"/>
    <property type="match status" value="1"/>
</dbReference>
<protein>
    <recommendedName>
        <fullName evidence="2">Integrase catalytic domain-containing protein</fullName>
    </recommendedName>
</protein>
<dbReference type="InterPro" id="IPR001584">
    <property type="entry name" value="Integrase_cat-core"/>
</dbReference>
<feature type="domain" description="Integrase catalytic" evidence="2">
    <location>
        <begin position="96"/>
        <end position="268"/>
    </location>
</feature>
<name>A0AAV0D3H4_9ASTE</name>
<gene>
    <name evidence="3" type="ORF">CEPIT_LOCUS11959</name>
</gene>
<reference evidence="3" key="1">
    <citation type="submission" date="2022-07" db="EMBL/GenBank/DDBJ databases">
        <authorList>
            <person name="Macas J."/>
            <person name="Novak P."/>
            <person name="Neumann P."/>
        </authorList>
    </citation>
    <scope>NUCLEOTIDE SEQUENCE</scope>
</reference>
<dbReference type="InterPro" id="IPR012337">
    <property type="entry name" value="RNaseH-like_sf"/>
</dbReference>
<evidence type="ECO:0000259" key="2">
    <source>
        <dbReference type="PROSITE" id="PS50994"/>
    </source>
</evidence>